<evidence type="ECO:0000313" key="1">
    <source>
        <dbReference type="EMBL" id="OMO55875.1"/>
    </source>
</evidence>
<gene>
    <name evidence="1" type="ORF">COLO4_35843</name>
</gene>
<name>A0A1R3GCR3_9ROSI</name>
<keyword evidence="2" id="KW-1185">Reference proteome</keyword>
<proteinExistence type="predicted"/>
<dbReference type="EMBL" id="AWUE01022825">
    <property type="protein sequence ID" value="OMO55875.1"/>
    <property type="molecule type" value="Genomic_DNA"/>
</dbReference>
<dbReference type="Proteomes" id="UP000187203">
    <property type="component" value="Unassembled WGS sequence"/>
</dbReference>
<sequence>MSNNSTLLFRLTPLRLSVIPQQAPSLPYAEYLFVLRLNEPGSSPYKVDGRVTLPRLLNSLTAPYHSQGKGIVSPREWMVLERKESSGGIEIEVYAELRKGKLVGRFTHVEGAFGLDVIGQQSLAEPLRSIDNLDRRFYSRKRGKMTEKLIKQYQSQASSLDTLLLVEPRSPIALISHACWMRGGLARKLALTHIIIESYNKDIIKVGKGRSALSTEERQPLKHHSIGGVRPTTRESYASGFLRLNLESQLESLDLRKVRPIRDQLPMERESRLLGEDEEDNYKTKPIGFPVVSTTLSYDPADLM</sequence>
<evidence type="ECO:0000313" key="2">
    <source>
        <dbReference type="Proteomes" id="UP000187203"/>
    </source>
</evidence>
<accession>A0A1R3GCR3</accession>
<dbReference type="AlphaFoldDB" id="A0A1R3GCR3"/>
<reference evidence="2" key="1">
    <citation type="submission" date="2013-09" db="EMBL/GenBank/DDBJ databases">
        <title>Corchorus olitorius genome sequencing.</title>
        <authorList>
            <person name="Alam M."/>
            <person name="Haque M.S."/>
            <person name="Islam M.S."/>
            <person name="Emdad E.M."/>
            <person name="Islam M.M."/>
            <person name="Ahmed B."/>
            <person name="Halim A."/>
            <person name="Hossen Q.M.M."/>
            <person name="Hossain M.Z."/>
            <person name="Ahmed R."/>
            <person name="Khan M.M."/>
            <person name="Islam R."/>
            <person name="Rashid M.M."/>
            <person name="Khan S.A."/>
            <person name="Rahman M.S."/>
            <person name="Alam M."/>
            <person name="Yahiya A.S."/>
            <person name="Khan M.S."/>
            <person name="Azam M.S."/>
            <person name="Haque T."/>
            <person name="Lashkar M.Z.H."/>
            <person name="Akhand A.I."/>
            <person name="Morshed G."/>
            <person name="Roy S."/>
            <person name="Uddin K.S."/>
            <person name="Rabeya T."/>
            <person name="Hossain A.S."/>
            <person name="Chowdhury A."/>
            <person name="Snigdha A.R."/>
            <person name="Mortoza M.S."/>
            <person name="Matin S.A."/>
            <person name="Hoque S.M.E."/>
            <person name="Islam M.K."/>
            <person name="Roy D.K."/>
            <person name="Haider R."/>
            <person name="Moosa M.M."/>
            <person name="Elias S.M."/>
            <person name="Hasan A.M."/>
            <person name="Jahan S."/>
            <person name="Shafiuddin M."/>
            <person name="Mahmood N."/>
            <person name="Shommy N.S."/>
        </authorList>
    </citation>
    <scope>NUCLEOTIDE SEQUENCE [LARGE SCALE GENOMIC DNA]</scope>
    <source>
        <strain evidence="2">cv. O-4</strain>
    </source>
</reference>
<protein>
    <submittedName>
        <fullName evidence="1">Uncharacterized protein</fullName>
    </submittedName>
</protein>
<comment type="caution">
    <text evidence="1">The sequence shown here is derived from an EMBL/GenBank/DDBJ whole genome shotgun (WGS) entry which is preliminary data.</text>
</comment>
<dbReference type="OrthoDB" id="10675180at2759"/>
<organism evidence="1 2">
    <name type="scientific">Corchorus olitorius</name>
    <dbReference type="NCBI Taxonomy" id="93759"/>
    <lineage>
        <taxon>Eukaryota</taxon>
        <taxon>Viridiplantae</taxon>
        <taxon>Streptophyta</taxon>
        <taxon>Embryophyta</taxon>
        <taxon>Tracheophyta</taxon>
        <taxon>Spermatophyta</taxon>
        <taxon>Magnoliopsida</taxon>
        <taxon>eudicotyledons</taxon>
        <taxon>Gunneridae</taxon>
        <taxon>Pentapetalae</taxon>
        <taxon>rosids</taxon>
        <taxon>malvids</taxon>
        <taxon>Malvales</taxon>
        <taxon>Malvaceae</taxon>
        <taxon>Grewioideae</taxon>
        <taxon>Apeibeae</taxon>
        <taxon>Corchorus</taxon>
    </lineage>
</organism>